<dbReference type="PANTHER" id="PTHR19136">
    <property type="entry name" value="MOLYBDENUM COFACTOR GUANYLYLTRANSFERASE"/>
    <property type="match status" value="1"/>
</dbReference>
<dbReference type="RefSeq" id="WP_176268213.1">
    <property type="nucleotide sequence ID" value="NZ_JABWGV010000006.1"/>
</dbReference>
<feature type="domain" description="MobA-like NTP transferase" evidence="3">
    <location>
        <begin position="7"/>
        <end position="143"/>
    </location>
</feature>
<gene>
    <name evidence="4" type="ORF">HUV48_12905</name>
</gene>
<keyword evidence="1 4" id="KW-0808">Transferase</keyword>
<keyword evidence="2" id="KW-0460">Magnesium</keyword>
<keyword evidence="5" id="KW-1185">Reference proteome</keyword>
<dbReference type="SUPFAM" id="SSF53448">
    <property type="entry name" value="Nucleotide-diphospho-sugar transferases"/>
    <property type="match status" value="1"/>
</dbReference>
<dbReference type="PANTHER" id="PTHR19136:SF81">
    <property type="entry name" value="MOLYBDENUM COFACTOR GUANYLYLTRANSFERASE"/>
    <property type="match status" value="1"/>
</dbReference>
<organism evidence="4 5">
    <name type="scientific">Qipengyuania atrilutea</name>
    <dbReference type="NCBI Taxonomy" id="2744473"/>
    <lineage>
        <taxon>Bacteria</taxon>
        <taxon>Pseudomonadati</taxon>
        <taxon>Pseudomonadota</taxon>
        <taxon>Alphaproteobacteria</taxon>
        <taxon>Sphingomonadales</taxon>
        <taxon>Erythrobacteraceae</taxon>
        <taxon>Qipengyuania</taxon>
    </lineage>
</organism>
<dbReference type="GO" id="GO:0016779">
    <property type="term" value="F:nucleotidyltransferase activity"/>
    <property type="evidence" value="ECO:0007669"/>
    <property type="project" value="TreeGrafter"/>
</dbReference>
<sequence>MTESVLGVVLAGGRSTRFGSDKAAALYDGISLLDHAIAALTGFCDEVVVAGRDTAPVRTVQDWPKADFGPLGGLAGGLRAGADRGFRLILSVGVDCLGYPCNLRELLAPAPGFLWDQPVVGLWPTDTLEALETILTDGGSRSVKRFAEVIGARPVELGAPLENINTPAALEGYAGPHG</sequence>
<accession>A0A850H5Z0</accession>
<protein>
    <submittedName>
        <fullName evidence="4">NTP transferase domain-containing protein</fullName>
    </submittedName>
</protein>
<dbReference type="InterPro" id="IPR025877">
    <property type="entry name" value="MobA-like_NTP_Trfase"/>
</dbReference>
<dbReference type="EMBL" id="JABWGV010000006">
    <property type="protein sequence ID" value="NVD45907.1"/>
    <property type="molecule type" value="Genomic_DNA"/>
</dbReference>
<evidence type="ECO:0000313" key="4">
    <source>
        <dbReference type="EMBL" id="NVD45907.1"/>
    </source>
</evidence>
<evidence type="ECO:0000259" key="3">
    <source>
        <dbReference type="Pfam" id="PF12804"/>
    </source>
</evidence>
<dbReference type="Proteomes" id="UP000561438">
    <property type="component" value="Unassembled WGS sequence"/>
</dbReference>
<dbReference type="Pfam" id="PF12804">
    <property type="entry name" value="NTP_transf_3"/>
    <property type="match status" value="1"/>
</dbReference>
<comment type="caution">
    <text evidence="4">The sequence shown here is derived from an EMBL/GenBank/DDBJ whole genome shotgun (WGS) entry which is preliminary data.</text>
</comment>
<dbReference type="Gene3D" id="3.90.550.10">
    <property type="entry name" value="Spore Coat Polysaccharide Biosynthesis Protein SpsA, Chain A"/>
    <property type="match status" value="1"/>
</dbReference>
<evidence type="ECO:0000313" key="5">
    <source>
        <dbReference type="Proteomes" id="UP000561438"/>
    </source>
</evidence>
<evidence type="ECO:0000256" key="1">
    <source>
        <dbReference type="ARBA" id="ARBA00022679"/>
    </source>
</evidence>
<name>A0A850H5Z0_9SPHN</name>
<reference evidence="4 5" key="1">
    <citation type="submission" date="2020-06" db="EMBL/GenBank/DDBJ databases">
        <title>Altererythrobacter sp. HHU K3-1.</title>
        <authorList>
            <person name="Zhang D."/>
            <person name="Xue H."/>
        </authorList>
    </citation>
    <scope>NUCLEOTIDE SEQUENCE [LARGE SCALE GENOMIC DNA]</scope>
    <source>
        <strain evidence="4 5">HHU K3-1</strain>
    </source>
</reference>
<evidence type="ECO:0000256" key="2">
    <source>
        <dbReference type="ARBA" id="ARBA00022842"/>
    </source>
</evidence>
<proteinExistence type="predicted"/>
<dbReference type="AlphaFoldDB" id="A0A850H5Z0"/>
<dbReference type="InterPro" id="IPR029044">
    <property type="entry name" value="Nucleotide-diphossugar_trans"/>
</dbReference>